<reference evidence="2 3" key="1">
    <citation type="submission" date="2019-03" db="EMBL/GenBank/DDBJ databases">
        <title>First draft genome of Liparis tanakae, snailfish: a comprehensive survey of snailfish specific genes.</title>
        <authorList>
            <person name="Kim W."/>
            <person name="Song I."/>
            <person name="Jeong J.-H."/>
            <person name="Kim D."/>
            <person name="Kim S."/>
            <person name="Ryu S."/>
            <person name="Song J.Y."/>
            <person name="Lee S.K."/>
        </authorList>
    </citation>
    <scope>NUCLEOTIDE SEQUENCE [LARGE SCALE GENOMIC DNA]</scope>
    <source>
        <tissue evidence="2">Muscle</tissue>
    </source>
</reference>
<keyword evidence="3" id="KW-1185">Reference proteome</keyword>
<dbReference type="Proteomes" id="UP000314294">
    <property type="component" value="Unassembled WGS sequence"/>
</dbReference>
<gene>
    <name evidence="2" type="ORF">EYF80_044663</name>
</gene>
<evidence type="ECO:0000313" key="2">
    <source>
        <dbReference type="EMBL" id="TNN45124.1"/>
    </source>
</evidence>
<dbReference type="AlphaFoldDB" id="A0A4Z2FX67"/>
<comment type="caution">
    <text evidence="2">The sequence shown here is derived from an EMBL/GenBank/DDBJ whole genome shotgun (WGS) entry which is preliminary data.</text>
</comment>
<feature type="compositionally biased region" description="Polar residues" evidence="1">
    <location>
        <begin position="45"/>
        <end position="54"/>
    </location>
</feature>
<sequence length="66" mass="7572">MQSHPRRSPEEERGPIQEGVELTALNLWSSSTERMFTNMMEWSNALTSRGNQGQRVDLKRKPGATR</sequence>
<evidence type="ECO:0000313" key="3">
    <source>
        <dbReference type="Proteomes" id="UP000314294"/>
    </source>
</evidence>
<accession>A0A4Z2FX67</accession>
<evidence type="ECO:0000256" key="1">
    <source>
        <dbReference type="SAM" id="MobiDB-lite"/>
    </source>
</evidence>
<feature type="region of interest" description="Disordered" evidence="1">
    <location>
        <begin position="45"/>
        <end position="66"/>
    </location>
</feature>
<protein>
    <submittedName>
        <fullName evidence="2">Uncharacterized protein</fullName>
    </submittedName>
</protein>
<proteinExistence type="predicted"/>
<organism evidence="2 3">
    <name type="scientific">Liparis tanakae</name>
    <name type="common">Tanaka's snailfish</name>
    <dbReference type="NCBI Taxonomy" id="230148"/>
    <lineage>
        <taxon>Eukaryota</taxon>
        <taxon>Metazoa</taxon>
        <taxon>Chordata</taxon>
        <taxon>Craniata</taxon>
        <taxon>Vertebrata</taxon>
        <taxon>Euteleostomi</taxon>
        <taxon>Actinopterygii</taxon>
        <taxon>Neopterygii</taxon>
        <taxon>Teleostei</taxon>
        <taxon>Neoteleostei</taxon>
        <taxon>Acanthomorphata</taxon>
        <taxon>Eupercaria</taxon>
        <taxon>Perciformes</taxon>
        <taxon>Cottioidei</taxon>
        <taxon>Cottales</taxon>
        <taxon>Liparidae</taxon>
        <taxon>Liparis</taxon>
    </lineage>
</organism>
<name>A0A4Z2FX67_9TELE</name>
<dbReference type="EMBL" id="SRLO01000865">
    <property type="protein sequence ID" value="TNN45124.1"/>
    <property type="molecule type" value="Genomic_DNA"/>
</dbReference>